<sequence>MPSEAELRRAAETGSPQALNQYGVKLRLDGRLEEAVEVLTEAAEQGSQDATANLALTLLSLGRDDEAATWFDRNGPMGALMARRIREKRDERDAPGSPGQHGS</sequence>
<evidence type="ECO:0000313" key="1">
    <source>
        <dbReference type="EMBL" id="MDU8992681.1"/>
    </source>
</evidence>
<dbReference type="RefSeq" id="WP_143609995.1">
    <property type="nucleotide sequence ID" value="NZ_CP107955.1"/>
</dbReference>
<protein>
    <recommendedName>
        <fullName evidence="3">Tetratricopeptide repeat-containing protein</fullName>
    </recommendedName>
</protein>
<evidence type="ECO:0008006" key="3">
    <source>
        <dbReference type="Google" id="ProtNLM"/>
    </source>
</evidence>
<proteinExistence type="predicted"/>
<dbReference type="InterPro" id="IPR011990">
    <property type="entry name" value="TPR-like_helical_dom_sf"/>
</dbReference>
<name>A0ABU3UFJ0_9ACTN</name>
<evidence type="ECO:0000313" key="2">
    <source>
        <dbReference type="Proteomes" id="UP001257627"/>
    </source>
</evidence>
<dbReference type="SUPFAM" id="SSF81901">
    <property type="entry name" value="HCP-like"/>
    <property type="match status" value="1"/>
</dbReference>
<gene>
    <name evidence="1" type="ORF">PU648_09980</name>
</gene>
<reference evidence="1 2" key="1">
    <citation type="submission" date="2023-02" db="EMBL/GenBank/DDBJ databases">
        <authorList>
            <person name="Maleckis M."/>
        </authorList>
    </citation>
    <scope>NUCLEOTIDE SEQUENCE [LARGE SCALE GENOMIC DNA]</scope>
    <source>
        <strain evidence="1 2">P8-A2</strain>
    </source>
</reference>
<organism evidence="1 2">
    <name type="scientific">Streptomyces mirabilis</name>
    <dbReference type="NCBI Taxonomy" id="68239"/>
    <lineage>
        <taxon>Bacteria</taxon>
        <taxon>Bacillati</taxon>
        <taxon>Actinomycetota</taxon>
        <taxon>Actinomycetes</taxon>
        <taxon>Kitasatosporales</taxon>
        <taxon>Streptomycetaceae</taxon>
        <taxon>Streptomyces</taxon>
    </lineage>
</organism>
<keyword evidence="2" id="KW-1185">Reference proteome</keyword>
<accession>A0ABU3UFJ0</accession>
<dbReference type="EMBL" id="JARAKF010000001">
    <property type="protein sequence ID" value="MDU8992681.1"/>
    <property type="molecule type" value="Genomic_DNA"/>
</dbReference>
<comment type="caution">
    <text evidence="1">The sequence shown here is derived from an EMBL/GenBank/DDBJ whole genome shotgun (WGS) entry which is preliminary data.</text>
</comment>
<dbReference type="Proteomes" id="UP001257627">
    <property type="component" value="Unassembled WGS sequence"/>
</dbReference>
<dbReference type="Gene3D" id="1.25.40.10">
    <property type="entry name" value="Tetratricopeptide repeat domain"/>
    <property type="match status" value="1"/>
</dbReference>